<keyword evidence="2" id="KW-1133">Transmembrane helix</keyword>
<dbReference type="Pfam" id="PF01757">
    <property type="entry name" value="Acyl_transf_3"/>
    <property type="match status" value="1"/>
</dbReference>
<dbReference type="RefSeq" id="WP_066498742.1">
    <property type="nucleotide sequence ID" value="NZ_BJMO01000011.1"/>
</dbReference>
<reference evidence="5 6" key="1">
    <citation type="submission" date="2016-02" db="EMBL/GenBank/DDBJ databases">
        <title>Complete genome of Sinomonas atrocyanea KCTC 3377.</title>
        <authorList>
            <person name="Kim K.M."/>
        </authorList>
    </citation>
    <scope>NUCLEOTIDE SEQUENCE [LARGE SCALE GENOMIC DNA]</scope>
    <source>
        <strain evidence="5 6">KCTC 3377</strain>
    </source>
</reference>
<sequence>MTQTEPGERRSTEPAAAAPAAPRTVRKDIQALRALAVAAVVVNHVWPRHLPGGYVGVDIFFVISGYLISNHLLSEVRRTGTVRLGSFYARRAKRLLPAALLVGLVALAAAYIWLPFNRWAVIAQETIAAAFYAENWVLAAKSVDYSAHSEGASTVQHYWSLSVEEQFYLLWPLLLLAAWAVARRFGFRHHRSLTLAFSLVGAASFAFCIWYTMTDRSPAYFVTPGRAWEFAAGGLIAVVGHRLRERGTRPLPMPVRGILQTAGLVLLVVAALAFNETTPFPGYLAAVPVAGTALIIASGPQRPGWSPVRVLENRAVQYVGDISYSLYLWHWPLIILAPAVLAREAGTADRIAIVALSLVLAAATKRFVEDPGRSRLLRASSPRKVILATAAAMSAVAVAGLSLTGAASAEQAAQEHRAALLASGACFGAASLADPKGCTDPFGPAEVANVGDGEAPWFNAPECSPAPNPVMAGQQRALLRCDFTQGQPASETVWLVGDSHAEQWKAAIHELARQRHWVLYESLVGGCPLVDAKRVAFMGVPSDNPALQQKCLSWSRDLAARITAERPNLVIASTFASGETVDDGTGRPQLDQYRSAVSRRFVPWAAAGSRVLVIRDTPLTLDHSTPDCVAQNPDDPQRCSNPRSAALPPDPLAEGVRALHDRRLSVLDLSDQFCPGNTCYAVIGGAHVYFDRDHVSRTYVKSLVPLVSRRFDAAVHG</sequence>
<feature type="compositionally biased region" description="Basic and acidic residues" evidence="1">
    <location>
        <begin position="1"/>
        <end position="12"/>
    </location>
</feature>
<dbReference type="STRING" id="37927.SA2016_2618"/>
<dbReference type="Pfam" id="PF19040">
    <property type="entry name" value="SGNH"/>
    <property type="match status" value="1"/>
</dbReference>
<dbReference type="AlphaFoldDB" id="A0A127A3A1"/>
<accession>A0A127A3A1</accession>
<evidence type="ECO:0000256" key="1">
    <source>
        <dbReference type="SAM" id="MobiDB-lite"/>
    </source>
</evidence>
<feature type="transmembrane region" description="Helical" evidence="2">
    <location>
        <begin position="318"/>
        <end position="341"/>
    </location>
</feature>
<dbReference type="InterPro" id="IPR043968">
    <property type="entry name" value="SGNH"/>
</dbReference>
<dbReference type="EMBL" id="CP014518">
    <property type="protein sequence ID" value="AMM33284.1"/>
    <property type="molecule type" value="Genomic_DNA"/>
</dbReference>
<feature type="transmembrane region" description="Helical" evidence="2">
    <location>
        <begin position="94"/>
        <end position="114"/>
    </location>
</feature>
<feature type="transmembrane region" description="Helical" evidence="2">
    <location>
        <begin position="31"/>
        <end position="47"/>
    </location>
</feature>
<evidence type="ECO:0000256" key="2">
    <source>
        <dbReference type="SAM" id="Phobius"/>
    </source>
</evidence>
<feature type="transmembrane region" description="Helical" evidence="2">
    <location>
        <begin position="280"/>
        <end position="297"/>
    </location>
</feature>
<evidence type="ECO:0000313" key="5">
    <source>
        <dbReference type="EMBL" id="AMM33284.1"/>
    </source>
</evidence>
<dbReference type="PANTHER" id="PTHR23028">
    <property type="entry name" value="ACETYLTRANSFERASE"/>
    <property type="match status" value="1"/>
</dbReference>
<gene>
    <name evidence="5" type="ORF">SA2016_2618</name>
</gene>
<feature type="region of interest" description="Disordered" evidence="1">
    <location>
        <begin position="1"/>
        <end position="22"/>
    </location>
</feature>
<dbReference type="InterPro" id="IPR050879">
    <property type="entry name" value="Acyltransferase_3"/>
</dbReference>
<feature type="region of interest" description="Disordered" evidence="1">
    <location>
        <begin position="626"/>
        <end position="651"/>
    </location>
</feature>
<keyword evidence="2" id="KW-0472">Membrane</keyword>
<proteinExistence type="predicted"/>
<dbReference type="OrthoDB" id="3404679at2"/>
<feature type="domain" description="Acyltransferase 3" evidence="3">
    <location>
        <begin position="28"/>
        <end position="361"/>
    </location>
</feature>
<feature type="transmembrane region" description="Helical" evidence="2">
    <location>
        <begin position="168"/>
        <end position="186"/>
    </location>
</feature>
<evidence type="ECO:0000313" key="6">
    <source>
        <dbReference type="Proteomes" id="UP000070134"/>
    </source>
</evidence>
<feature type="transmembrane region" description="Helical" evidence="2">
    <location>
        <begin position="53"/>
        <end position="73"/>
    </location>
</feature>
<keyword evidence="5" id="KW-0808">Transferase</keyword>
<keyword evidence="5" id="KW-0012">Acyltransferase</keyword>
<dbReference type="KEGG" id="satk:SA2016_2618"/>
<protein>
    <submittedName>
        <fullName evidence="5">Acyltransferase 3</fullName>
    </submittedName>
</protein>
<dbReference type="GO" id="GO:0016020">
    <property type="term" value="C:membrane"/>
    <property type="evidence" value="ECO:0007669"/>
    <property type="project" value="TreeGrafter"/>
</dbReference>
<name>A0A127A3A1_9MICC</name>
<evidence type="ECO:0000259" key="4">
    <source>
        <dbReference type="Pfam" id="PF19040"/>
    </source>
</evidence>
<evidence type="ECO:0000259" key="3">
    <source>
        <dbReference type="Pfam" id="PF01757"/>
    </source>
</evidence>
<dbReference type="InterPro" id="IPR002656">
    <property type="entry name" value="Acyl_transf_3_dom"/>
</dbReference>
<dbReference type="Proteomes" id="UP000070134">
    <property type="component" value="Chromosome"/>
</dbReference>
<feature type="transmembrane region" description="Helical" evidence="2">
    <location>
        <begin position="255"/>
        <end position="274"/>
    </location>
</feature>
<dbReference type="GO" id="GO:0009103">
    <property type="term" value="P:lipopolysaccharide biosynthetic process"/>
    <property type="evidence" value="ECO:0007669"/>
    <property type="project" value="TreeGrafter"/>
</dbReference>
<feature type="transmembrane region" description="Helical" evidence="2">
    <location>
        <begin position="385"/>
        <end position="407"/>
    </location>
</feature>
<dbReference type="GO" id="GO:0016747">
    <property type="term" value="F:acyltransferase activity, transferring groups other than amino-acyl groups"/>
    <property type="evidence" value="ECO:0007669"/>
    <property type="project" value="InterPro"/>
</dbReference>
<keyword evidence="6" id="KW-1185">Reference proteome</keyword>
<feature type="domain" description="SGNH" evidence="4">
    <location>
        <begin position="479"/>
        <end position="707"/>
    </location>
</feature>
<dbReference type="PANTHER" id="PTHR23028:SF53">
    <property type="entry name" value="ACYL_TRANSF_3 DOMAIN-CONTAINING PROTEIN"/>
    <property type="match status" value="1"/>
</dbReference>
<organism evidence="5 6">
    <name type="scientific">Sinomonas atrocyanea</name>
    <dbReference type="NCBI Taxonomy" id="37927"/>
    <lineage>
        <taxon>Bacteria</taxon>
        <taxon>Bacillati</taxon>
        <taxon>Actinomycetota</taxon>
        <taxon>Actinomycetes</taxon>
        <taxon>Micrococcales</taxon>
        <taxon>Micrococcaceae</taxon>
        <taxon>Sinomonas</taxon>
    </lineage>
</organism>
<keyword evidence="2" id="KW-0812">Transmembrane</keyword>
<feature type="transmembrane region" description="Helical" evidence="2">
    <location>
        <begin position="193"/>
        <end position="213"/>
    </location>
</feature>
<dbReference type="PATRIC" id="fig|37927.3.peg.2693"/>